<evidence type="ECO:0000313" key="2">
    <source>
        <dbReference type="Proteomes" id="UP001176806"/>
    </source>
</evidence>
<dbReference type="Proteomes" id="UP001176806">
    <property type="component" value="Unassembled WGS sequence"/>
</dbReference>
<protein>
    <submittedName>
        <fullName evidence="1">Uncharacterized protein</fullName>
    </submittedName>
</protein>
<keyword evidence="2" id="KW-1185">Reference proteome</keyword>
<organism evidence="1 2">
    <name type="scientific">Flavivirga jejuensis</name>
    <dbReference type="NCBI Taxonomy" id="870487"/>
    <lineage>
        <taxon>Bacteria</taxon>
        <taxon>Pseudomonadati</taxon>
        <taxon>Bacteroidota</taxon>
        <taxon>Flavobacteriia</taxon>
        <taxon>Flavobacteriales</taxon>
        <taxon>Flavobacteriaceae</taxon>
        <taxon>Flavivirga</taxon>
    </lineage>
</organism>
<reference evidence="1" key="1">
    <citation type="submission" date="2023-07" db="EMBL/GenBank/DDBJ databases">
        <title>Two novel species in the genus Flavivirga.</title>
        <authorList>
            <person name="Kwon K."/>
        </authorList>
    </citation>
    <scope>NUCLEOTIDE SEQUENCE</scope>
    <source>
        <strain evidence="1">KACC 14158</strain>
    </source>
</reference>
<sequence>MTNSSEFWCKYTDRQILEAIKRYLYQLYGFKKDSIPKIKDEFLKNIYFSTHVLEFLIDESWAVFNESIWNIKDFYQAIGYFNGRFLNKLEKKITYYDPYEDDSVQEFVIDTQLRLDINISEAMRLHQSKFDSIISELELLIQQNKERRDNIYIEKWKQ</sequence>
<proteinExistence type="predicted"/>
<dbReference type="RefSeq" id="WP_303302379.1">
    <property type="nucleotide sequence ID" value="NZ_BAABDA010000035.1"/>
</dbReference>
<dbReference type="EMBL" id="JAUOEL010000004">
    <property type="protein sequence ID" value="MDO5975205.1"/>
    <property type="molecule type" value="Genomic_DNA"/>
</dbReference>
<accession>A0ABT8WQA2</accession>
<gene>
    <name evidence="1" type="ORF">Q4Q40_13490</name>
</gene>
<comment type="caution">
    <text evidence="1">The sequence shown here is derived from an EMBL/GenBank/DDBJ whole genome shotgun (WGS) entry which is preliminary data.</text>
</comment>
<name>A0ABT8WQA2_9FLAO</name>
<evidence type="ECO:0000313" key="1">
    <source>
        <dbReference type="EMBL" id="MDO5975205.1"/>
    </source>
</evidence>